<reference evidence="1" key="1">
    <citation type="submission" date="2021-01" db="EMBL/GenBank/DDBJ databases">
        <authorList>
            <consortium name="Genoscope - CEA"/>
            <person name="William W."/>
        </authorList>
    </citation>
    <scope>NUCLEOTIDE SEQUENCE</scope>
</reference>
<dbReference type="EMBL" id="CAJJDM010000006">
    <property type="protein sequence ID" value="CAD8045334.1"/>
    <property type="molecule type" value="Genomic_DNA"/>
</dbReference>
<dbReference type="Proteomes" id="UP000688137">
    <property type="component" value="Unassembled WGS sequence"/>
</dbReference>
<dbReference type="OMA" id="FLIKIWQ"/>
<evidence type="ECO:0000313" key="2">
    <source>
        <dbReference type="Proteomes" id="UP000688137"/>
    </source>
</evidence>
<dbReference type="AlphaFoldDB" id="A0A8S1JRX2"/>
<organism evidence="1 2">
    <name type="scientific">Paramecium primaurelia</name>
    <dbReference type="NCBI Taxonomy" id="5886"/>
    <lineage>
        <taxon>Eukaryota</taxon>
        <taxon>Sar</taxon>
        <taxon>Alveolata</taxon>
        <taxon>Ciliophora</taxon>
        <taxon>Intramacronucleata</taxon>
        <taxon>Oligohymenophorea</taxon>
        <taxon>Peniculida</taxon>
        <taxon>Parameciidae</taxon>
        <taxon>Paramecium</taxon>
    </lineage>
</organism>
<sequence>MNQSLLHLIEIAKQHKNQFDENYLDDMIASCRQNAQNDRYLILFLIKIWQNNEEFLGYRFKQWVQQHKVFNQKSAIDLLKNGFVHECIQNFEQNLSRNAFEAIKKHNFFPKIDTLQQQESFKRVKENLKQYDDQTLNQINKILLGDIESILKESKSDWISFVMLYVQFCDYKIKPQDMSRNLRQLHFPIEQDNNNLMQLFGEIVLRSENVYIINCLLKYDKHLTYFLYLYFENKGQDQLRSQFEIYKSKFQLIRTILEDIPNDMKFEDEFLYFFEEISDIIKMLRKLKNTEFEQEYQDICDTKIKGIIISSSNFRKIMNFVQKIEKFQQDYQAAIVLEALLQKLFSQHLLPLEDKENALNIIIEKFFYKETFRHLIKQEINYQINNPYFDEVFKDFLNNFSFQQYREYFQQELIKLQFKFGLKLQDLQLTNNIEYPEFLIMNISQEFIRNVTQSDDSFKMKMKIILSSLLDQCQDIENEKLNNRKNIIRLLIRRL</sequence>
<evidence type="ECO:0000313" key="1">
    <source>
        <dbReference type="EMBL" id="CAD8045334.1"/>
    </source>
</evidence>
<name>A0A8S1JRX2_PARPR</name>
<keyword evidence="2" id="KW-1185">Reference proteome</keyword>
<protein>
    <submittedName>
        <fullName evidence="1">Uncharacterized protein</fullName>
    </submittedName>
</protein>
<comment type="caution">
    <text evidence="1">The sequence shown here is derived from an EMBL/GenBank/DDBJ whole genome shotgun (WGS) entry which is preliminary data.</text>
</comment>
<gene>
    <name evidence="1" type="ORF">PPRIM_AZ9-3.1.T0090361</name>
</gene>
<accession>A0A8S1JRX2</accession>
<proteinExistence type="predicted"/>